<evidence type="ECO:0000313" key="12">
    <source>
        <dbReference type="Proteomes" id="UP000318483"/>
    </source>
</evidence>
<reference evidence="11 12" key="1">
    <citation type="submission" date="2019-07" db="EMBL/GenBank/DDBJ databases">
        <title>Litoreibacter alkalisoli sp. nov., isolated from saline-alkaline soil.</title>
        <authorList>
            <person name="Wang S."/>
            <person name="Xu L."/>
            <person name="Xing Y.-T."/>
            <person name="Sun J.-Q."/>
        </authorList>
    </citation>
    <scope>NUCLEOTIDE SEQUENCE [LARGE SCALE GENOMIC DNA]</scope>
    <source>
        <strain evidence="11 12">LN3S51</strain>
    </source>
</reference>
<dbReference type="EMBL" id="CP042261">
    <property type="protein sequence ID" value="QDY68456.1"/>
    <property type="molecule type" value="Genomic_DNA"/>
</dbReference>
<keyword evidence="4" id="KW-0479">Metal-binding</keyword>
<name>A0A5B8I7C9_9RHOB</name>
<gene>
    <name evidence="11" type="primary">pgeF</name>
    <name evidence="11" type="ORF">FPZ52_01685</name>
</gene>
<evidence type="ECO:0000256" key="6">
    <source>
        <dbReference type="ARBA" id="ARBA00022833"/>
    </source>
</evidence>
<comment type="similarity">
    <text evidence="2 10">Belongs to the purine nucleoside phosphorylase YfiH/LACC1 family.</text>
</comment>
<dbReference type="OrthoDB" id="4279at2"/>
<evidence type="ECO:0000256" key="8">
    <source>
        <dbReference type="ARBA" id="ARBA00048968"/>
    </source>
</evidence>
<protein>
    <recommendedName>
        <fullName evidence="10">Purine nucleoside phosphorylase</fullName>
    </recommendedName>
</protein>
<evidence type="ECO:0000256" key="10">
    <source>
        <dbReference type="RuleBase" id="RU361274"/>
    </source>
</evidence>
<dbReference type="PANTHER" id="PTHR30616">
    <property type="entry name" value="UNCHARACTERIZED PROTEIN YFIH"/>
    <property type="match status" value="1"/>
</dbReference>
<comment type="catalytic activity">
    <reaction evidence="7">
        <text>adenosine + H2O + H(+) = inosine + NH4(+)</text>
        <dbReference type="Rhea" id="RHEA:24408"/>
        <dbReference type="ChEBI" id="CHEBI:15377"/>
        <dbReference type="ChEBI" id="CHEBI:15378"/>
        <dbReference type="ChEBI" id="CHEBI:16335"/>
        <dbReference type="ChEBI" id="CHEBI:17596"/>
        <dbReference type="ChEBI" id="CHEBI:28938"/>
        <dbReference type="EC" id="3.5.4.4"/>
    </reaction>
    <physiologicalReaction direction="left-to-right" evidence="7">
        <dbReference type="Rhea" id="RHEA:24409"/>
    </physiologicalReaction>
</comment>
<dbReference type="RefSeq" id="WP_146363102.1">
    <property type="nucleotide sequence ID" value="NZ_CP042261.1"/>
</dbReference>
<keyword evidence="5" id="KW-0378">Hydrolase</keyword>
<evidence type="ECO:0000256" key="2">
    <source>
        <dbReference type="ARBA" id="ARBA00007353"/>
    </source>
</evidence>
<organism evidence="11 12">
    <name type="scientific">Qingshengfaniella alkalisoli</name>
    <dbReference type="NCBI Taxonomy" id="2599296"/>
    <lineage>
        <taxon>Bacteria</taxon>
        <taxon>Pseudomonadati</taxon>
        <taxon>Pseudomonadota</taxon>
        <taxon>Alphaproteobacteria</taxon>
        <taxon>Rhodobacterales</taxon>
        <taxon>Paracoccaceae</taxon>
        <taxon>Qingshengfaniella</taxon>
    </lineage>
</organism>
<evidence type="ECO:0000256" key="4">
    <source>
        <dbReference type="ARBA" id="ARBA00022723"/>
    </source>
</evidence>
<dbReference type="GO" id="GO:0016787">
    <property type="term" value="F:hydrolase activity"/>
    <property type="evidence" value="ECO:0007669"/>
    <property type="project" value="UniProtKB-KW"/>
</dbReference>
<dbReference type="CDD" id="cd16833">
    <property type="entry name" value="YfiH"/>
    <property type="match status" value="1"/>
</dbReference>
<evidence type="ECO:0000256" key="1">
    <source>
        <dbReference type="ARBA" id="ARBA00000553"/>
    </source>
</evidence>
<proteinExistence type="inferred from homology"/>
<evidence type="ECO:0000256" key="9">
    <source>
        <dbReference type="ARBA" id="ARBA00049893"/>
    </source>
</evidence>
<evidence type="ECO:0000256" key="3">
    <source>
        <dbReference type="ARBA" id="ARBA00022679"/>
    </source>
</evidence>
<dbReference type="InterPro" id="IPR038371">
    <property type="entry name" value="Cu_polyphenol_OxRdtase_sf"/>
</dbReference>
<comment type="catalytic activity">
    <reaction evidence="8">
        <text>adenosine + phosphate = alpha-D-ribose 1-phosphate + adenine</text>
        <dbReference type="Rhea" id="RHEA:27642"/>
        <dbReference type="ChEBI" id="CHEBI:16335"/>
        <dbReference type="ChEBI" id="CHEBI:16708"/>
        <dbReference type="ChEBI" id="CHEBI:43474"/>
        <dbReference type="ChEBI" id="CHEBI:57720"/>
        <dbReference type="EC" id="2.4.2.1"/>
    </reaction>
    <physiologicalReaction direction="left-to-right" evidence="8">
        <dbReference type="Rhea" id="RHEA:27643"/>
    </physiologicalReaction>
</comment>
<accession>A0A5B8I7C9</accession>
<keyword evidence="3" id="KW-0808">Transferase</keyword>
<dbReference type="GO" id="GO:0017061">
    <property type="term" value="F:S-methyl-5-thioadenosine phosphorylase activity"/>
    <property type="evidence" value="ECO:0007669"/>
    <property type="project" value="UniProtKB-EC"/>
</dbReference>
<dbReference type="Pfam" id="PF02578">
    <property type="entry name" value="Cu-oxidase_4"/>
    <property type="match status" value="1"/>
</dbReference>
<evidence type="ECO:0000256" key="5">
    <source>
        <dbReference type="ARBA" id="ARBA00022801"/>
    </source>
</evidence>
<dbReference type="Proteomes" id="UP000318483">
    <property type="component" value="Chromosome"/>
</dbReference>
<evidence type="ECO:0000256" key="7">
    <source>
        <dbReference type="ARBA" id="ARBA00047989"/>
    </source>
</evidence>
<dbReference type="InterPro" id="IPR003730">
    <property type="entry name" value="Cu_polyphenol_OxRdtase"/>
</dbReference>
<dbReference type="PANTHER" id="PTHR30616:SF2">
    <property type="entry name" value="PURINE NUCLEOSIDE PHOSPHORYLASE LACC1"/>
    <property type="match status" value="1"/>
</dbReference>
<dbReference type="Gene3D" id="3.60.140.10">
    <property type="entry name" value="CNF1/YfiH-like putative cysteine hydrolases"/>
    <property type="match status" value="1"/>
</dbReference>
<comment type="catalytic activity">
    <reaction evidence="1">
        <text>inosine + phosphate = alpha-D-ribose 1-phosphate + hypoxanthine</text>
        <dbReference type="Rhea" id="RHEA:27646"/>
        <dbReference type="ChEBI" id="CHEBI:17368"/>
        <dbReference type="ChEBI" id="CHEBI:17596"/>
        <dbReference type="ChEBI" id="CHEBI:43474"/>
        <dbReference type="ChEBI" id="CHEBI:57720"/>
        <dbReference type="EC" id="2.4.2.1"/>
    </reaction>
    <physiologicalReaction direction="left-to-right" evidence="1">
        <dbReference type="Rhea" id="RHEA:27647"/>
    </physiologicalReaction>
</comment>
<keyword evidence="6" id="KW-0862">Zinc</keyword>
<dbReference type="AlphaFoldDB" id="A0A5B8I7C9"/>
<dbReference type="SUPFAM" id="SSF64438">
    <property type="entry name" value="CNF1/YfiH-like putative cysteine hydrolases"/>
    <property type="match status" value="1"/>
</dbReference>
<dbReference type="NCBIfam" id="TIGR00726">
    <property type="entry name" value="peptidoglycan editing factor PgeF"/>
    <property type="match status" value="1"/>
</dbReference>
<comment type="catalytic activity">
    <reaction evidence="9">
        <text>S-methyl-5'-thioadenosine + phosphate = 5-(methylsulfanyl)-alpha-D-ribose 1-phosphate + adenine</text>
        <dbReference type="Rhea" id="RHEA:11852"/>
        <dbReference type="ChEBI" id="CHEBI:16708"/>
        <dbReference type="ChEBI" id="CHEBI:17509"/>
        <dbReference type="ChEBI" id="CHEBI:43474"/>
        <dbReference type="ChEBI" id="CHEBI:58533"/>
        <dbReference type="EC" id="2.4.2.28"/>
    </reaction>
    <physiologicalReaction direction="left-to-right" evidence="9">
        <dbReference type="Rhea" id="RHEA:11853"/>
    </physiologicalReaction>
</comment>
<dbReference type="InterPro" id="IPR011324">
    <property type="entry name" value="Cytotoxic_necrot_fac-like_cat"/>
</dbReference>
<sequence>MTVEKLTSRLLAPIRHGFYTRHGGASSGVFAGLNCGFGSSDQSDIVSINRARVAQDMGVTPDKLLGVYQVHSPKAVIATDPSDTTGVKADAIVTRTQGIALSVLTADCAPVLFSDPEAGVIGAAHAGWRGALGGVLEATLDAMTQLGAKPESTRVVVGPTISQGAYEVGPEFFDDFMAEDPEYSRFFVAGEDDRMMFDLPGFVLARLRALGAEQCEWIRHCTYSDPARYFSYRRSAHEKSADYGRLISVIRL</sequence>
<dbReference type="GO" id="GO:0005507">
    <property type="term" value="F:copper ion binding"/>
    <property type="evidence" value="ECO:0007669"/>
    <property type="project" value="TreeGrafter"/>
</dbReference>
<keyword evidence="12" id="KW-1185">Reference proteome</keyword>
<dbReference type="KEGG" id="lit:FPZ52_01685"/>
<evidence type="ECO:0000313" key="11">
    <source>
        <dbReference type="EMBL" id="QDY68456.1"/>
    </source>
</evidence>